<proteinExistence type="predicted"/>
<dbReference type="AlphaFoldDB" id="A0A9N9P3I7"/>
<sequence>MSNITPPTTSTLSLALCSLCPKSFKNQHVLQIHEGRMHYSVFDQATTSSAMGITCVSCLLCSQKTYKNKQSLGRHEQLIHSDYNTPRTGVTILPPDAVYEFKKMLVYLIQTKLSNNSNFTGKQRVTAPCTESQFVAVFGKHLRCYVPRIRQYTQQQQTAVILFSLTDSSNNFSNSENLETDSEFSKKKKQQKRKLIKSNTFEFNIEWKIRTIIDTVNHTSQAGYITIRFVTDTRYF</sequence>
<evidence type="ECO:0000259" key="1">
    <source>
        <dbReference type="PROSITE" id="PS00028"/>
    </source>
</evidence>
<organism evidence="2 3">
    <name type="scientific">Cetraspora pellucida</name>
    <dbReference type="NCBI Taxonomy" id="1433469"/>
    <lineage>
        <taxon>Eukaryota</taxon>
        <taxon>Fungi</taxon>
        <taxon>Fungi incertae sedis</taxon>
        <taxon>Mucoromycota</taxon>
        <taxon>Glomeromycotina</taxon>
        <taxon>Glomeromycetes</taxon>
        <taxon>Diversisporales</taxon>
        <taxon>Gigasporaceae</taxon>
        <taxon>Cetraspora</taxon>
    </lineage>
</organism>
<gene>
    <name evidence="2" type="ORF">CPELLU_LOCUS17619</name>
</gene>
<comment type="caution">
    <text evidence="2">The sequence shown here is derived from an EMBL/GenBank/DDBJ whole genome shotgun (WGS) entry which is preliminary data.</text>
</comment>
<evidence type="ECO:0000313" key="2">
    <source>
        <dbReference type="EMBL" id="CAG8799831.1"/>
    </source>
</evidence>
<accession>A0A9N9P3I7</accession>
<dbReference type="Gene3D" id="3.30.160.60">
    <property type="entry name" value="Classic Zinc Finger"/>
    <property type="match status" value="1"/>
</dbReference>
<dbReference type="Proteomes" id="UP000789759">
    <property type="component" value="Unassembled WGS sequence"/>
</dbReference>
<name>A0A9N9P3I7_9GLOM</name>
<keyword evidence="3" id="KW-1185">Reference proteome</keyword>
<dbReference type="EMBL" id="CAJVQA010030676">
    <property type="protein sequence ID" value="CAG8799831.1"/>
    <property type="molecule type" value="Genomic_DNA"/>
</dbReference>
<dbReference type="InterPro" id="IPR013087">
    <property type="entry name" value="Znf_C2H2_type"/>
</dbReference>
<dbReference type="OrthoDB" id="2427837at2759"/>
<feature type="domain" description="C2H2-type" evidence="1">
    <location>
        <begin position="17"/>
        <end position="38"/>
    </location>
</feature>
<dbReference type="PROSITE" id="PS00028">
    <property type="entry name" value="ZINC_FINGER_C2H2_1"/>
    <property type="match status" value="1"/>
</dbReference>
<reference evidence="2" key="1">
    <citation type="submission" date="2021-06" db="EMBL/GenBank/DDBJ databases">
        <authorList>
            <person name="Kallberg Y."/>
            <person name="Tangrot J."/>
            <person name="Rosling A."/>
        </authorList>
    </citation>
    <scope>NUCLEOTIDE SEQUENCE</scope>
    <source>
        <strain evidence="2">FL966</strain>
    </source>
</reference>
<dbReference type="SMART" id="SM00355">
    <property type="entry name" value="ZnF_C2H2"/>
    <property type="match status" value="2"/>
</dbReference>
<protein>
    <submittedName>
        <fullName evidence="2">13448_t:CDS:1</fullName>
    </submittedName>
</protein>
<evidence type="ECO:0000313" key="3">
    <source>
        <dbReference type="Proteomes" id="UP000789759"/>
    </source>
</evidence>